<evidence type="ECO:0000313" key="3">
    <source>
        <dbReference type="Proteomes" id="UP001158576"/>
    </source>
</evidence>
<sequence>MSLTAFQEELHRKPAGFGPPPAAGGVSNARASSETPDSGEKKEAIQDLHADRQNVIKGKTKEELITAITAELKSFAKNDEIAKEMQTLVDNPKYDDVAEKIKTDPSEIVEYLTAKWAKFALLAAAYYVGANQDTLISLVETIKA</sequence>
<evidence type="ECO:0000256" key="1">
    <source>
        <dbReference type="SAM" id="MobiDB-lite"/>
    </source>
</evidence>
<feature type="region of interest" description="Disordered" evidence="1">
    <location>
        <begin position="1"/>
        <end position="44"/>
    </location>
</feature>
<organism evidence="2 3">
    <name type="scientific">Oikopleura dioica</name>
    <name type="common">Tunicate</name>
    <dbReference type="NCBI Taxonomy" id="34765"/>
    <lineage>
        <taxon>Eukaryota</taxon>
        <taxon>Metazoa</taxon>
        <taxon>Chordata</taxon>
        <taxon>Tunicata</taxon>
        <taxon>Appendicularia</taxon>
        <taxon>Copelata</taxon>
        <taxon>Oikopleuridae</taxon>
        <taxon>Oikopleura</taxon>
    </lineage>
</organism>
<accession>A0ABN7RVC3</accession>
<evidence type="ECO:0000313" key="2">
    <source>
        <dbReference type="EMBL" id="CAG5081354.1"/>
    </source>
</evidence>
<protein>
    <submittedName>
        <fullName evidence="2">Oidioi.mRNA.OKI2018_I69.PAR.g9853.t1.cds</fullName>
    </submittedName>
</protein>
<keyword evidence="3" id="KW-1185">Reference proteome</keyword>
<dbReference type="EMBL" id="OU015568">
    <property type="protein sequence ID" value="CAG5081354.1"/>
    <property type="molecule type" value="Genomic_DNA"/>
</dbReference>
<proteinExistence type="predicted"/>
<reference evidence="2 3" key="1">
    <citation type="submission" date="2021-04" db="EMBL/GenBank/DDBJ databases">
        <authorList>
            <person name="Bliznina A."/>
        </authorList>
    </citation>
    <scope>NUCLEOTIDE SEQUENCE [LARGE SCALE GENOMIC DNA]</scope>
</reference>
<gene>
    <name evidence="2" type="ORF">OKIOD_LOCUS1411</name>
</gene>
<dbReference type="Proteomes" id="UP001158576">
    <property type="component" value="Chromosome PAR"/>
</dbReference>
<name>A0ABN7RVC3_OIKDI</name>